<dbReference type="InterPro" id="IPR039008">
    <property type="entry name" value="IF_rod_dom"/>
</dbReference>
<comment type="similarity">
    <text evidence="3">Belongs to the inositol 1,4,5-trisphosphate 5-phosphatase type II family.</text>
</comment>
<dbReference type="Pfam" id="PF21310">
    <property type="entry name" value="OCRL-like_ASH"/>
    <property type="match status" value="1"/>
</dbReference>
<feature type="compositionally biased region" description="Pro residues" evidence="13">
    <location>
        <begin position="157"/>
        <end position="167"/>
    </location>
</feature>
<evidence type="ECO:0000256" key="11">
    <source>
        <dbReference type="ARBA" id="ARBA00023329"/>
    </source>
</evidence>
<organism evidence="15 16">
    <name type="scientific">Labeo rohita</name>
    <name type="common">Indian major carp</name>
    <name type="synonym">Cyprinus rohita</name>
    <dbReference type="NCBI Taxonomy" id="84645"/>
    <lineage>
        <taxon>Eukaryota</taxon>
        <taxon>Metazoa</taxon>
        <taxon>Chordata</taxon>
        <taxon>Craniata</taxon>
        <taxon>Vertebrata</taxon>
        <taxon>Euteleostomi</taxon>
        <taxon>Actinopterygii</taxon>
        <taxon>Neopterygii</taxon>
        <taxon>Teleostei</taxon>
        <taxon>Ostariophysi</taxon>
        <taxon>Cypriniformes</taxon>
        <taxon>Cyprinidae</taxon>
        <taxon>Labeoninae</taxon>
        <taxon>Labeonini</taxon>
        <taxon>Labeo</taxon>
    </lineage>
</organism>
<dbReference type="Pfam" id="PF00038">
    <property type="entry name" value="Filament"/>
    <property type="match status" value="1"/>
</dbReference>
<dbReference type="SUPFAM" id="SSF48350">
    <property type="entry name" value="GTPase activation domain, GAP"/>
    <property type="match status" value="1"/>
</dbReference>
<dbReference type="CDD" id="cd04380">
    <property type="entry name" value="RhoGAP_OCRL1"/>
    <property type="match status" value="1"/>
</dbReference>
<keyword evidence="16" id="KW-1185">Reference proteome</keyword>
<evidence type="ECO:0000256" key="5">
    <source>
        <dbReference type="ARBA" id="ARBA00022753"/>
    </source>
</evidence>
<feature type="region of interest" description="Disordered" evidence="13">
    <location>
        <begin position="85"/>
        <end position="122"/>
    </location>
</feature>
<dbReference type="InterPro" id="IPR048869">
    <property type="entry name" value="OCRL-1_2_ASH"/>
</dbReference>
<name>A0ABQ8M2T2_LABRO</name>
<dbReference type="Gene3D" id="2.60.40.10">
    <property type="entry name" value="Immunoglobulins"/>
    <property type="match status" value="1"/>
</dbReference>
<dbReference type="SMART" id="SM00324">
    <property type="entry name" value="RhoGAP"/>
    <property type="match status" value="1"/>
</dbReference>
<keyword evidence="10" id="KW-0472">Membrane</keyword>
<feature type="compositionally biased region" description="Polar residues" evidence="13">
    <location>
        <begin position="172"/>
        <end position="182"/>
    </location>
</feature>
<feature type="region of interest" description="Disordered" evidence="13">
    <location>
        <begin position="146"/>
        <end position="215"/>
    </location>
</feature>
<dbReference type="SMART" id="SM01391">
    <property type="entry name" value="Filament"/>
    <property type="match status" value="1"/>
</dbReference>
<comment type="subcellular location">
    <subcellularLocation>
        <location evidence="2">Cytoplasmic vesicle</location>
        <location evidence="2">Phagosome membrane</location>
    </subcellularLocation>
    <subcellularLocation>
        <location evidence="1">Early endosome membrane</location>
    </subcellularLocation>
</comment>
<proteinExistence type="inferred from homology"/>
<dbReference type="PANTHER" id="PTHR11200:SF176">
    <property type="entry name" value="INOSITOL POLYPHOSPHATE 5-PHOSPHATASE OCRL"/>
    <property type="match status" value="1"/>
</dbReference>
<evidence type="ECO:0000256" key="8">
    <source>
        <dbReference type="ARBA" id="ARBA00023054"/>
    </source>
</evidence>
<evidence type="ECO:0000256" key="7">
    <source>
        <dbReference type="ARBA" id="ARBA00022801"/>
    </source>
</evidence>
<feature type="compositionally biased region" description="Polar residues" evidence="13">
    <location>
        <begin position="190"/>
        <end position="215"/>
    </location>
</feature>
<dbReference type="SMART" id="SM00128">
    <property type="entry name" value="IPPc"/>
    <property type="match status" value="1"/>
</dbReference>
<feature type="compositionally biased region" description="Low complexity" evidence="13">
    <location>
        <begin position="113"/>
        <end position="122"/>
    </location>
</feature>
<dbReference type="Pfam" id="PF00620">
    <property type="entry name" value="RhoGAP"/>
    <property type="match status" value="1"/>
</dbReference>
<keyword evidence="6" id="KW-0403">Intermediate filament</keyword>
<dbReference type="InterPro" id="IPR013783">
    <property type="entry name" value="Ig-like_fold"/>
</dbReference>
<feature type="coiled-coil region" evidence="12">
    <location>
        <begin position="1335"/>
        <end position="1429"/>
    </location>
</feature>
<dbReference type="EMBL" id="JACTAM010000014">
    <property type="protein sequence ID" value="KAI2656866.1"/>
    <property type="molecule type" value="Genomic_DNA"/>
</dbReference>
<evidence type="ECO:0000313" key="16">
    <source>
        <dbReference type="Proteomes" id="UP000830375"/>
    </source>
</evidence>
<evidence type="ECO:0000256" key="13">
    <source>
        <dbReference type="SAM" id="MobiDB-lite"/>
    </source>
</evidence>
<dbReference type="InterPro" id="IPR037793">
    <property type="entry name" value="OCRL1/INPP5B_INPP5c"/>
</dbReference>
<evidence type="ECO:0000256" key="12">
    <source>
        <dbReference type="SAM" id="Coils"/>
    </source>
</evidence>
<dbReference type="Pfam" id="PF22669">
    <property type="entry name" value="Exo_endo_phos2"/>
    <property type="match status" value="1"/>
</dbReference>
<evidence type="ECO:0000256" key="1">
    <source>
        <dbReference type="ARBA" id="ARBA00004146"/>
    </source>
</evidence>
<evidence type="ECO:0000313" key="15">
    <source>
        <dbReference type="EMBL" id="KAI2656866.1"/>
    </source>
</evidence>
<dbReference type="Proteomes" id="UP000830375">
    <property type="component" value="Unassembled WGS sequence"/>
</dbReference>
<dbReference type="InterPro" id="IPR036691">
    <property type="entry name" value="Endo/exonu/phosph_ase_sf"/>
</dbReference>
<evidence type="ECO:0000259" key="14">
    <source>
        <dbReference type="PROSITE" id="PS50238"/>
    </source>
</evidence>
<keyword evidence="11" id="KW-0968">Cytoplasmic vesicle</keyword>
<reference evidence="15 16" key="1">
    <citation type="submission" date="2022-01" db="EMBL/GenBank/DDBJ databases">
        <title>A high-quality chromosome-level genome assembly of rohu carp, Labeo rohita.</title>
        <authorList>
            <person name="Arick M.A. II"/>
            <person name="Hsu C.-Y."/>
            <person name="Magbanua Z."/>
            <person name="Pechanova O."/>
            <person name="Grover C."/>
            <person name="Miller E."/>
            <person name="Thrash A."/>
            <person name="Ezzel L."/>
            <person name="Alam S."/>
            <person name="Benzie J."/>
            <person name="Hamilton M."/>
            <person name="Karsi A."/>
            <person name="Lawrence M.L."/>
            <person name="Peterson D.G."/>
        </authorList>
    </citation>
    <scope>NUCLEOTIDE SEQUENCE [LARGE SCALE GENOMIC DNA]</scope>
    <source>
        <strain evidence="16">BAU-BD-2019</strain>
        <tissue evidence="15">Blood</tissue>
    </source>
</reference>
<dbReference type="Gene3D" id="1.10.555.10">
    <property type="entry name" value="Rho GTPase activation protein"/>
    <property type="match status" value="1"/>
</dbReference>
<accession>A0ABQ8M2T2</accession>
<evidence type="ECO:0000256" key="6">
    <source>
        <dbReference type="ARBA" id="ARBA00022754"/>
    </source>
</evidence>
<feature type="coiled-coil region" evidence="12">
    <location>
        <begin position="1052"/>
        <end position="1124"/>
    </location>
</feature>
<evidence type="ECO:0000256" key="4">
    <source>
        <dbReference type="ARBA" id="ARBA00013044"/>
    </source>
</evidence>
<dbReference type="InterPro" id="IPR000198">
    <property type="entry name" value="RhoGAP_dom"/>
</dbReference>
<comment type="caution">
    <text evidence="15">The sequence shown here is derived from an EMBL/GenBank/DDBJ whole genome shotgun (WGS) entry which is preliminary data.</text>
</comment>
<feature type="domain" description="Rho-GAP" evidence="14">
    <location>
        <begin position="735"/>
        <end position="918"/>
    </location>
</feature>
<protein>
    <recommendedName>
        <fullName evidence="4">phosphoinositide 5-phosphatase</fullName>
        <ecNumber evidence="4">3.1.3.36</ecNumber>
    </recommendedName>
</protein>
<dbReference type="Pfam" id="PF16726">
    <property type="entry name" value="OCRL_clath_bd"/>
    <property type="match status" value="1"/>
</dbReference>
<dbReference type="Gene3D" id="3.60.10.10">
    <property type="entry name" value="Endonuclease/exonuclease/phosphatase"/>
    <property type="match status" value="1"/>
</dbReference>
<gene>
    <name evidence="15" type="ORF">H4Q32_020888</name>
</gene>
<dbReference type="Gene3D" id="2.30.29.110">
    <property type="match status" value="1"/>
</dbReference>
<dbReference type="InterPro" id="IPR047078">
    <property type="entry name" value="RhoGAP_OCRL1"/>
</dbReference>
<dbReference type="InterPro" id="IPR008936">
    <property type="entry name" value="Rho_GTPase_activation_prot"/>
</dbReference>
<dbReference type="InterPro" id="IPR046985">
    <property type="entry name" value="IP5"/>
</dbReference>
<keyword evidence="7" id="KW-0378">Hydrolase</keyword>
<dbReference type="SUPFAM" id="SSF56219">
    <property type="entry name" value="DNase I-like"/>
    <property type="match status" value="1"/>
</dbReference>
<dbReference type="CDD" id="cd09093">
    <property type="entry name" value="INPP5c_INPP5B"/>
    <property type="match status" value="1"/>
</dbReference>
<dbReference type="SUPFAM" id="SSF64593">
    <property type="entry name" value="Intermediate filament protein, coiled coil region"/>
    <property type="match status" value="1"/>
</dbReference>
<evidence type="ECO:0000256" key="2">
    <source>
        <dbReference type="ARBA" id="ARBA00004580"/>
    </source>
</evidence>
<dbReference type="PANTHER" id="PTHR11200">
    <property type="entry name" value="INOSITOL 5-PHOSPHATASE"/>
    <property type="match status" value="1"/>
</dbReference>
<dbReference type="InterPro" id="IPR031995">
    <property type="entry name" value="OCRL_clath-bd"/>
</dbReference>
<keyword evidence="5" id="KW-0967">Endosome</keyword>
<evidence type="ECO:0000256" key="3">
    <source>
        <dbReference type="ARBA" id="ARBA00005910"/>
    </source>
</evidence>
<evidence type="ECO:0000256" key="9">
    <source>
        <dbReference type="ARBA" id="ARBA00023098"/>
    </source>
</evidence>
<sequence>MNESLVARLDILANPEAIVLSPVPQLSIPINNHFQLVREAEEALLIDISCNTTVRIRLQGERTPELHLELQDDVHTQSFLQHVTKAKQQAERSSLPRKMEPVVPVPVPPQRGTSKSTSNNINNSTLVKPLIRDSALALATDFGFEEKKNQKNRIRDPPPPPLPPLPPRKGTYTPSTNHTAGPTTKERPPSAQNSTPVRNEFQSVDRSASWSDSPSNYTMRQAMMSSHAGSREGLLKYRLSKKEKDYVDIKNFRFFIGTWNVNGQSPDSSLEPWLCSDPDPPDVYALGFQELDLSTEAFFYMDSSKEQLWIRIIRLVGMMLVVYVNKEHKHHIREVASESVGTGLMNKMGNKGGVAVRFVFHNTSFCFVNSHLAAHVDDFERRNQDYKDICARMSFHLLEYPPLSIVKHDVVVWLGDLNYRLCLPDAGELNIQRKTKRAFTDFMEGEINFTPTYKYDAKSDRWDSSGKCRVPAWCDRILWRGSNVKQLHYRSHMELKTSDHKPVSSLFSIGVKMVIEQRYKKVFEEIVRDMDRMENDFLPSLSLTQREFAFENVKFRQLQRQSFLIANDGQVACTFAFIPKLNDSQYCKPWLRAEPSEGVLDPNEKIEIFLEVYVSKDSVTLLNSGEDKIEDILVLHLDRGKDYFITVAGNYLPSCFGTSLETLCLTVSPLIAKSCLSVIMQYRLCVLTDYAMFLHCLISPPFFYSFSSLTVPFRPIILGLHDSQGEDSCMEKEKTRISFLLDSAGTEDKPLKIPKEVWLLVNHLYTKACQQEDLFQTPGLQDELQSIIDCLDTSIPEFIPGSNHSVAEALLIFLEALPEPVLCYELYQRCLECSHDSRLCKQLISQLPRAHRNVFRYLMAFLRELLKHSIDNNLSANLLATLFASLLIRPPPNLAGKQTPQDRQKTNDFILEWRRSLDYDLYLLSSALGIWMSSTDEYKSVILQKHSFCSPPQSVMMAQPLLPPVCAVVIFSCFPAAVMALLRVSSYRKLFEEQWSQAAGRCGVQARFAARGGLSVRECPELDFAAARALNKEGVARFVHERSVIAALNDRLAGLIDVTRCLEEENESLEAEIIELEERLNSEQISTTTISIRAPVDYSLEAVIERLRKEKEEILCSTEELKGELWRLQMKYDQVVEHKRLIQQEREDPVLWVGWGVLTPVEVCESPWSGTTQLLLPDPLWRVLITGPADSRPAATLKPELLSVETTPSPHRCQSTSPEVDAITTDCLALREQVAIYEEQLAAMERQHEMRLEKLCEPTTLDEGSPTVSLRFPSFDITPAIVDIKEYYSTLVESLKFEFRASSASAIDAAGKEKEEQLAKLTGGKVKDVSKETDVNVLKNLIGELQKEVAELEKRGDELDAEIEIRKAKYLEEIEELENYICQLEEEEADLQFQMKDQSGDYEELLNQKMNLDIEIAAYRGLVEEEEERLSCL</sequence>
<dbReference type="PROSITE" id="PS50238">
    <property type="entry name" value="RHOGAP"/>
    <property type="match status" value="1"/>
</dbReference>
<keyword evidence="8 12" id="KW-0175">Coiled coil</keyword>
<dbReference type="InterPro" id="IPR000300">
    <property type="entry name" value="IPPc"/>
</dbReference>
<feature type="compositionally biased region" description="Basic and acidic residues" evidence="13">
    <location>
        <begin position="146"/>
        <end position="156"/>
    </location>
</feature>
<dbReference type="EC" id="3.1.3.36" evidence="4"/>
<evidence type="ECO:0000256" key="10">
    <source>
        <dbReference type="ARBA" id="ARBA00023136"/>
    </source>
</evidence>
<keyword evidence="9" id="KW-0443">Lipid metabolism</keyword>
<dbReference type="Gene3D" id="1.20.5.170">
    <property type="match status" value="1"/>
</dbReference>